<dbReference type="Pfam" id="PF13577">
    <property type="entry name" value="SnoaL_4"/>
    <property type="match status" value="1"/>
</dbReference>
<dbReference type="SUPFAM" id="SSF54427">
    <property type="entry name" value="NTF2-like"/>
    <property type="match status" value="1"/>
</dbReference>
<reference evidence="2" key="1">
    <citation type="submission" date="2018-05" db="EMBL/GenBank/DDBJ databases">
        <authorList>
            <person name="Lanie J.A."/>
            <person name="Ng W.-L."/>
            <person name="Kazmierczak K.M."/>
            <person name="Andrzejewski T.M."/>
            <person name="Davidsen T.M."/>
            <person name="Wayne K.J."/>
            <person name="Tettelin H."/>
            <person name="Glass J.I."/>
            <person name="Rusch D."/>
            <person name="Podicherti R."/>
            <person name="Tsui H.-C.T."/>
            <person name="Winkler M.E."/>
        </authorList>
    </citation>
    <scope>NUCLEOTIDE SEQUENCE</scope>
</reference>
<dbReference type="InterPro" id="IPR032710">
    <property type="entry name" value="NTF2-like_dom_sf"/>
</dbReference>
<feature type="domain" description="SnoaL-like" evidence="1">
    <location>
        <begin position="7"/>
        <end position="126"/>
    </location>
</feature>
<sequence>MDIKHVVDRIEIADFFSRYARAVDTRDWDLYRTLFTKDAHIDYSSSGGSVGDLEETVSFLSKALDMFEMSQHLVTNIEVLAKKENEADVLALFNNPMRLKGGEIWFVGGKYRHELIRSDSGWKSRKLIEETLWFDRSPFGDPTGDDSEKKE</sequence>
<dbReference type="EMBL" id="UINC01055518">
    <property type="protein sequence ID" value="SVB74494.1"/>
    <property type="molecule type" value="Genomic_DNA"/>
</dbReference>
<organism evidence="2">
    <name type="scientific">marine metagenome</name>
    <dbReference type="NCBI Taxonomy" id="408172"/>
    <lineage>
        <taxon>unclassified sequences</taxon>
        <taxon>metagenomes</taxon>
        <taxon>ecological metagenomes</taxon>
    </lineage>
</organism>
<dbReference type="InterPro" id="IPR037401">
    <property type="entry name" value="SnoaL-like"/>
</dbReference>
<dbReference type="AlphaFoldDB" id="A0A382GIE5"/>
<gene>
    <name evidence="2" type="ORF">METZ01_LOCUS227348</name>
</gene>
<dbReference type="Gene3D" id="3.10.450.50">
    <property type="match status" value="1"/>
</dbReference>
<evidence type="ECO:0000259" key="1">
    <source>
        <dbReference type="Pfam" id="PF13577"/>
    </source>
</evidence>
<proteinExistence type="predicted"/>
<accession>A0A382GIE5</accession>
<protein>
    <recommendedName>
        <fullName evidence="1">SnoaL-like domain-containing protein</fullName>
    </recommendedName>
</protein>
<evidence type="ECO:0000313" key="2">
    <source>
        <dbReference type="EMBL" id="SVB74494.1"/>
    </source>
</evidence>
<name>A0A382GIE5_9ZZZZ</name>